<accession>A0A0D2LDP3</accession>
<sequence length="159" mass="17621">MDTVARFRLPFTLARTRPADAPGVARFRAIQSVGPAGLGAVPDTDAVARFCYARPDAPCRRTRRRTLSQMYQKRRECAQKLLHFNLSARRARRSLAVARVPLSIPRSNLPERKRAGLADRMATRASPRPDALPKRAPPPRPPPLDCLASPPLTPPSQID</sequence>
<feature type="compositionally biased region" description="Pro residues" evidence="1">
    <location>
        <begin position="135"/>
        <end position="144"/>
    </location>
</feature>
<gene>
    <name evidence="2" type="ORF">HYPSUDRAFT_199684</name>
</gene>
<keyword evidence="3" id="KW-1185">Reference proteome</keyword>
<evidence type="ECO:0000313" key="3">
    <source>
        <dbReference type="Proteomes" id="UP000054270"/>
    </source>
</evidence>
<evidence type="ECO:0000256" key="1">
    <source>
        <dbReference type="SAM" id="MobiDB-lite"/>
    </source>
</evidence>
<reference evidence="3" key="1">
    <citation type="submission" date="2014-04" db="EMBL/GenBank/DDBJ databases">
        <title>Evolutionary Origins and Diversification of the Mycorrhizal Mutualists.</title>
        <authorList>
            <consortium name="DOE Joint Genome Institute"/>
            <consortium name="Mycorrhizal Genomics Consortium"/>
            <person name="Kohler A."/>
            <person name="Kuo A."/>
            <person name="Nagy L.G."/>
            <person name="Floudas D."/>
            <person name="Copeland A."/>
            <person name="Barry K.W."/>
            <person name="Cichocki N."/>
            <person name="Veneault-Fourrey C."/>
            <person name="LaButti K."/>
            <person name="Lindquist E.A."/>
            <person name="Lipzen A."/>
            <person name="Lundell T."/>
            <person name="Morin E."/>
            <person name="Murat C."/>
            <person name="Riley R."/>
            <person name="Ohm R."/>
            <person name="Sun H."/>
            <person name="Tunlid A."/>
            <person name="Henrissat B."/>
            <person name="Grigoriev I.V."/>
            <person name="Hibbett D.S."/>
            <person name="Martin F."/>
        </authorList>
    </citation>
    <scope>NUCLEOTIDE SEQUENCE [LARGE SCALE GENOMIC DNA]</scope>
    <source>
        <strain evidence="3">FD-334 SS-4</strain>
    </source>
</reference>
<evidence type="ECO:0000313" key="2">
    <source>
        <dbReference type="EMBL" id="KJA25542.1"/>
    </source>
</evidence>
<feature type="region of interest" description="Disordered" evidence="1">
    <location>
        <begin position="102"/>
        <end position="159"/>
    </location>
</feature>
<name>A0A0D2LDP3_HYPSF</name>
<proteinExistence type="predicted"/>
<dbReference type="EMBL" id="KN817531">
    <property type="protein sequence ID" value="KJA25542.1"/>
    <property type="molecule type" value="Genomic_DNA"/>
</dbReference>
<dbReference type="Proteomes" id="UP000054270">
    <property type="component" value="Unassembled WGS sequence"/>
</dbReference>
<dbReference type="AlphaFoldDB" id="A0A0D2LDP3"/>
<protein>
    <submittedName>
        <fullName evidence="2">Uncharacterized protein</fullName>
    </submittedName>
</protein>
<organism evidence="2 3">
    <name type="scientific">Hypholoma sublateritium (strain FD-334 SS-4)</name>
    <dbReference type="NCBI Taxonomy" id="945553"/>
    <lineage>
        <taxon>Eukaryota</taxon>
        <taxon>Fungi</taxon>
        <taxon>Dikarya</taxon>
        <taxon>Basidiomycota</taxon>
        <taxon>Agaricomycotina</taxon>
        <taxon>Agaricomycetes</taxon>
        <taxon>Agaricomycetidae</taxon>
        <taxon>Agaricales</taxon>
        <taxon>Agaricineae</taxon>
        <taxon>Strophariaceae</taxon>
        <taxon>Hypholoma</taxon>
    </lineage>
</organism>